<name>A0ABW3VSF4_9PSEU</name>
<keyword evidence="1" id="KW-0805">Transcription regulation</keyword>
<dbReference type="PANTHER" id="PTHR43537:SF5">
    <property type="entry name" value="UXU OPERON TRANSCRIPTIONAL REGULATOR"/>
    <property type="match status" value="1"/>
</dbReference>
<dbReference type="EMBL" id="JBHTMB010000263">
    <property type="protein sequence ID" value="MFD1237079.1"/>
    <property type="molecule type" value="Genomic_DNA"/>
</dbReference>
<evidence type="ECO:0000259" key="4">
    <source>
        <dbReference type="PROSITE" id="PS50949"/>
    </source>
</evidence>
<accession>A0ABW3VSF4</accession>
<dbReference type="SUPFAM" id="SSF46785">
    <property type="entry name" value="Winged helix' DNA-binding domain"/>
    <property type="match status" value="1"/>
</dbReference>
<dbReference type="Gene3D" id="1.10.10.10">
    <property type="entry name" value="Winged helix-like DNA-binding domain superfamily/Winged helix DNA-binding domain"/>
    <property type="match status" value="1"/>
</dbReference>
<reference evidence="6" key="1">
    <citation type="journal article" date="2019" name="Int. J. Syst. Evol. Microbiol.">
        <title>The Global Catalogue of Microorganisms (GCM) 10K type strain sequencing project: providing services to taxonomists for standard genome sequencing and annotation.</title>
        <authorList>
            <consortium name="The Broad Institute Genomics Platform"/>
            <consortium name="The Broad Institute Genome Sequencing Center for Infectious Disease"/>
            <person name="Wu L."/>
            <person name="Ma J."/>
        </authorList>
    </citation>
    <scope>NUCLEOTIDE SEQUENCE [LARGE SCALE GENOMIC DNA]</scope>
    <source>
        <strain evidence="6">CCUG 49018</strain>
    </source>
</reference>
<dbReference type="Gene3D" id="1.20.120.530">
    <property type="entry name" value="GntR ligand-binding domain-like"/>
    <property type="match status" value="1"/>
</dbReference>
<keyword evidence="3" id="KW-0804">Transcription</keyword>
<dbReference type="Pfam" id="PF00392">
    <property type="entry name" value="GntR"/>
    <property type="match status" value="1"/>
</dbReference>
<keyword evidence="2" id="KW-0238">DNA-binding</keyword>
<dbReference type="InterPro" id="IPR036390">
    <property type="entry name" value="WH_DNA-bd_sf"/>
</dbReference>
<evidence type="ECO:0000313" key="6">
    <source>
        <dbReference type="Proteomes" id="UP001597182"/>
    </source>
</evidence>
<evidence type="ECO:0000256" key="3">
    <source>
        <dbReference type="ARBA" id="ARBA00023163"/>
    </source>
</evidence>
<evidence type="ECO:0000256" key="2">
    <source>
        <dbReference type="ARBA" id="ARBA00023125"/>
    </source>
</evidence>
<sequence length="232" mass="26189">MARAPLARAAGRSTALVLAELRRAISQGDLTPGEQIRQQLWADRIGVSRPPLREALEILTTEGLVVHGVNQGYFVTRFSRDEMQQLYTMRLLLEQEALTSLRWPDENRLAEFEEQVRGIEEHALAGRPDIAMQGLSDLYIGIYQLCGRHLIVDEIQRLWIKTTAYRSLSFDIMRDPAASGRRLRGILELLREHDLDALRETLLHPTIRGKLGTAVPDVAHHEQGDDGRVVAS</sequence>
<evidence type="ECO:0000313" key="5">
    <source>
        <dbReference type="EMBL" id="MFD1237079.1"/>
    </source>
</evidence>
<dbReference type="SMART" id="SM00345">
    <property type="entry name" value="HTH_GNTR"/>
    <property type="match status" value="1"/>
</dbReference>
<evidence type="ECO:0000256" key="1">
    <source>
        <dbReference type="ARBA" id="ARBA00023015"/>
    </source>
</evidence>
<dbReference type="InterPro" id="IPR000524">
    <property type="entry name" value="Tscrpt_reg_HTH_GntR"/>
</dbReference>
<dbReference type="Pfam" id="PF07729">
    <property type="entry name" value="FCD"/>
    <property type="match status" value="1"/>
</dbReference>
<proteinExistence type="predicted"/>
<dbReference type="InterPro" id="IPR036388">
    <property type="entry name" value="WH-like_DNA-bd_sf"/>
</dbReference>
<keyword evidence="6" id="KW-1185">Reference proteome</keyword>
<dbReference type="RefSeq" id="WP_339123164.1">
    <property type="nucleotide sequence ID" value="NZ_BAABKS010000030.1"/>
</dbReference>
<dbReference type="InterPro" id="IPR008920">
    <property type="entry name" value="TF_FadR/GntR_C"/>
</dbReference>
<feature type="domain" description="HTH gntR-type" evidence="4">
    <location>
        <begin position="11"/>
        <end position="78"/>
    </location>
</feature>
<dbReference type="PROSITE" id="PS50949">
    <property type="entry name" value="HTH_GNTR"/>
    <property type="match status" value="1"/>
</dbReference>
<organism evidence="5 6">
    <name type="scientific">Pseudonocardia benzenivorans</name>
    <dbReference type="NCBI Taxonomy" id="228005"/>
    <lineage>
        <taxon>Bacteria</taxon>
        <taxon>Bacillati</taxon>
        <taxon>Actinomycetota</taxon>
        <taxon>Actinomycetes</taxon>
        <taxon>Pseudonocardiales</taxon>
        <taxon>Pseudonocardiaceae</taxon>
        <taxon>Pseudonocardia</taxon>
    </lineage>
</organism>
<gene>
    <name evidence="5" type="ORF">ACFQ34_27655</name>
</gene>
<dbReference type="PANTHER" id="PTHR43537">
    <property type="entry name" value="TRANSCRIPTIONAL REGULATOR, GNTR FAMILY"/>
    <property type="match status" value="1"/>
</dbReference>
<protein>
    <submittedName>
        <fullName evidence="5">GntR family transcriptional regulator</fullName>
    </submittedName>
</protein>
<dbReference type="Proteomes" id="UP001597182">
    <property type="component" value="Unassembled WGS sequence"/>
</dbReference>
<dbReference type="InterPro" id="IPR011711">
    <property type="entry name" value="GntR_C"/>
</dbReference>
<dbReference type="SUPFAM" id="SSF48008">
    <property type="entry name" value="GntR ligand-binding domain-like"/>
    <property type="match status" value="1"/>
</dbReference>
<comment type="caution">
    <text evidence="5">The sequence shown here is derived from an EMBL/GenBank/DDBJ whole genome shotgun (WGS) entry which is preliminary data.</text>
</comment>